<dbReference type="GO" id="GO:0019154">
    <property type="term" value="F:glycolate dehydrogenase activity"/>
    <property type="evidence" value="ECO:0007669"/>
    <property type="project" value="UniProtKB-EC"/>
</dbReference>
<evidence type="ECO:0000259" key="7">
    <source>
        <dbReference type="PROSITE" id="PS51379"/>
    </source>
</evidence>
<reference evidence="8" key="1">
    <citation type="journal article" date="2020" name="mSystems">
        <title>Genome- and Community-Level Interaction Insights into Carbon Utilization and Element Cycling Functions of Hydrothermarchaeota in Hydrothermal Sediment.</title>
        <authorList>
            <person name="Zhou Z."/>
            <person name="Liu Y."/>
            <person name="Xu W."/>
            <person name="Pan J."/>
            <person name="Luo Z.H."/>
            <person name="Li M."/>
        </authorList>
    </citation>
    <scope>NUCLEOTIDE SEQUENCE [LARGE SCALE GENOMIC DNA]</scope>
    <source>
        <strain evidence="8">SpSt-776</strain>
    </source>
</reference>
<dbReference type="Gene3D" id="1.10.1060.10">
    <property type="entry name" value="Alpha-helical ferredoxin"/>
    <property type="match status" value="1"/>
</dbReference>
<keyword evidence="2 6" id="KW-0479">Metal-binding</keyword>
<comment type="function">
    <text evidence="6">Component of a complex that catalyzes the oxidation of glycolate to glyoxylate.</text>
</comment>
<keyword evidence="4 6" id="KW-0408">Iron</keyword>
<organism evidence="8">
    <name type="scientific">Desulfobacca acetoxidans</name>
    <dbReference type="NCBI Taxonomy" id="60893"/>
    <lineage>
        <taxon>Bacteria</taxon>
        <taxon>Pseudomonadati</taxon>
        <taxon>Thermodesulfobacteriota</taxon>
        <taxon>Desulfobaccia</taxon>
        <taxon>Desulfobaccales</taxon>
        <taxon>Desulfobaccaceae</taxon>
        <taxon>Desulfobacca</taxon>
    </lineage>
</organism>
<dbReference type="Pfam" id="PF13183">
    <property type="entry name" value="Fer4_8"/>
    <property type="match status" value="1"/>
</dbReference>
<dbReference type="EC" id="1.1.99.14" evidence="6"/>
<name>A0A7C3WPD3_9BACT</name>
<dbReference type="GO" id="GO:0051539">
    <property type="term" value="F:4 iron, 4 sulfur cluster binding"/>
    <property type="evidence" value="ECO:0007669"/>
    <property type="project" value="UniProtKB-UniRule"/>
</dbReference>
<evidence type="ECO:0000256" key="6">
    <source>
        <dbReference type="PIRNR" id="PIRNR000139"/>
    </source>
</evidence>
<evidence type="ECO:0000256" key="1">
    <source>
        <dbReference type="ARBA" id="ARBA00022485"/>
    </source>
</evidence>
<keyword evidence="1 6" id="KW-0004">4Fe-4S</keyword>
<gene>
    <name evidence="8" type="ORF">ENV62_00950</name>
</gene>
<dbReference type="PIRSF" id="PIRSF000139">
    <property type="entry name" value="Glc_ox_4Fe-4S"/>
    <property type="match status" value="1"/>
</dbReference>
<dbReference type="AlphaFoldDB" id="A0A7C3WPD3"/>
<dbReference type="Pfam" id="PF02754">
    <property type="entry name" value="CCG"/>
    <property type="match status" value="2"/>
</dbReference>
<dbReference type="InterPro" id="IPR017896">
    <property type="entry name" value="4Fe4S_Fe-S-bd"/>
</dbReference>
<feature type="domain" description="4Fe-4S ferredoxin-type" evidence="7">
    <location>
        <begin position="19"/>
        <end position="48"/>
    </location>
</feature>
<keyword evidence="6" id="KW-0249">Electron transport</keyword>
<dbReference type="InterPro" id="IPR017900">
    <property type="entry name" value="4Fe4S_Fe_S_CS"/>
</dbReference>
<dbReference type="EMBL" id="DTHB01000016">
    <property type="protein sequence ID" value="HGB13796.1"/>
    <property type="molecule type" value="Genomic_DNA"/>
</dbReference>
<dbReference type="PROSITE" id="PS51379">
    <property type="entry name" value="4FE4S_FER_2"/>
    <property type="match status" value="1"/>
</dbReference>
<dbReference type="InterPro" id="IPR009051">
    <property type="entry name" value="Helical_ferredxn"/>
</dbReference>
<dbReference type="PANTHER" id="PTHR32479">
    <property type="entry name" value="GLYCOLATE OXIDASE IRON-SULFUR SUBUNIT"/>
    <property type="match status" value="1"/>
</dbReference>
<keyword evidence="5 6" id="KW-0411">Iron-sulfur</keyword>
<keyword evidence="3" id="KW-0677">Repeat</keyword>
<dbReference type="PANTHER" id="PTHR32479:SF20">
    <property type="entry name" value="GLYCOLATE OXIDASE IRON-SULFUR SUBUNIT"/>
    <property type="match status" value="1"/>
</dbReference>
<comment type="catalytic activity">
    <reaction evidence="6">
        <text>glycolate + A = glyoxylate + AH2</text>
        <dbReference type="Rhea" id="RHEA:21264"/>
        <dbReference type="ChEBI" id="CHEBI:13193"/>
        <dbReference type="ChEBI" id="CHEBI:17499"/>
        <dbReference type="ChEBI" id="CHEBI:29805"/>
        <dbReference type="ChEBI" id="CHEBI:36655"/>
        <dbReference type="EC" id="1.1.99.14"/>
    </reaction>
</comment>
<evidence type="ECO:0000313" key="8">
    <source>
        <dbReference type="EMBL" id="HGB13796.1"/>
    </source>
</evidence>
<dbReference type="InterPro" id="IPR004017">
    <property type="entry name" value="Cys_rich_dom"/>
</dbReference>
<dbReference type="GO" id="GO:0046872">
    <property type="term" value="F:metal ion binding"/>
    <property type="evidence" value="ECO:0007669"/>
    <property type="project" value="UniProtKB-UniRule"/>
</dbReference>
<proteinExistence type="predicted"/>
<keyword evidence="6" id="KW-0813">Transport</keyword>
<dbReference type="InterPro" id="IPR012257">
    <property type="entry name" value="Glc_ox_4Fe-4S"/>
</dbReference>
<comment type="caution">
    <text evidence="8">The sequence shown here is derived from an EMBL/GenBank/DDBJ whole genome shotgun (WGS) entry which is preliminary data.</text>
</comment>
<evidence type="ECO:0000256" key="5">
    <source>
        <dbReference type="ARBA" id="ARBA00023014"/>
    </source>
</evidence>
<accession>A0A7C3WPD3</accession>
<dbReference type="PROSITE" id="PS00198">
    <property type="entry name" value="4FE4S_FER_1"/>
    <property type="match status" value="1"/>
</dbReference>
<comment type="catalytic activity">
    <reaction evidence="6">
        <text>(R)-lactate + A = pyruvate + AH2</text>
        <dbReference type="Rhea" id="RHEA:15089"/>
        <dbReference type="ChEBI" id="CHEBI:13193"/>
        <dbReference type="ChEBI" id="CHEBI:15361"/>
        <dbReference type="ChEBI" id="CHEBI:16004"/>
        <dbReference type="ChEBI" id="CHEBI:17499"/>
    </reaction>
</comment>
<comment type="cofactor">
    <cofactor evidence="6">
        <name>[4Fe-4S] cluster</name>
        <dbReference type="ChEBI" id="CHEBI:49883"/>
    </cofactor>
    <text evidence="6">Binds 2 [4Fe-4S] clusters.</text>
</comment>
<evidence type="ECO:0000256" key="3">
    <source>
        <dbReference type="ARBA" id="ARBA00022737"/>
    </source>
</evidence>
<sequence length="421" mass="45917">MAVEVEKVLPPAKAAVQETGGLQDSRDCVRCGACMSSCPLYALTGRETAVARGKLQLLSFWKEGHLASVDRLREILSFCLLCGACADKCAVGLKVPELVKEARARIHREQGLVWHPELLLARLTWQAPHLIPRVAPLAPLINRLKSWVGQDSGLMWRLFPHLNQALAGFPDLALRPFSFQAPRWLPGRGSLKIAFFVGCGLEALFPRAGMAFLAVCQRLGIEVIIPPGQGCCGLMAESVGERDLALAQTRRLVQQFSALPVDYVVSACASCAFQLKRVANLLSDTAEEKAARRLAAKVREASEFLRHEAAYHPGYRPAAVKVVFHDPCHLHRGQGIEQEPRELLREAKGESGEAAEKTCCGLGGAFGVLFPDLSRRLGDRRLQALRDTGAEVVATSCSGCLVQLARIKSPLKVVHFLELIA</sequence>
<evidence type="ECO:0000256" key="4">
    <source>
        <dbReference type="ARBA" id="ARBA00023004"/>
    </source>
</evidence>
<evidence type="ECO:0000256" key="2">
    <source>
        <dbReference type="ARBA" id="ARBA00022723"/>
    </source>
</evidence>
<dbReference type="SUPFAM" id="SSF46548">
    <property type="entry name" value="alpha-helical ferredoxin"/>
    <property type="match status" value="1"/>
</dbReference>
<protein>
    <recommendedName>
        <fullName evidence="6">Glycolate oxidase iron-sulfur subunit</fullName>
        <ecNumber evidence="6">1.1.99.14</ecNumber>
    </recommendedName>
</protein>